<dbReference type="GO" id="GO:0006935">
    <property type="term" value="P:chemotaxis"/>
    <property type="evidence" value="ECO:0007669"/>
    <property type="project" value="UniProtKB-KW"/>
</dbReference>
<feature type="domain" description="Flagellar motor switch protein FliN-like C-terminal" evidence="8">
    <location>
        <begin position="202"/>
        <end position="272"/>
    </location>
</feature>
<dbReference type="GO" id="GO:0009425">
    <property type="term" value="C:bacterial-type flagellum basal body"/>
    <property type="evidence" value="ECO:0007669"/>
    <property type="project" value="InterPro"/>
</dbReference>
<dbReference type="PANTHER" id="PTHR43484">
    <property type="match status" value="1"/>
</dbReference>
<evidence type="ECO:0000256" key="6">
    <source>
        <dbReference type="ARBA" id="ARBA00022779"/>
    </source>
</evidence>
<keyword evidence="7" id="KW-0472">Membrane</keyword>
<keyword evidence="9" id="KW-0282">Flagellum</keyword>
<dbReference type="OrthoDB" id="9773459at2"/>
<dbReference type="GO" id="GO:0071973">
    <property type="term" value="P:bacterial-type flagellum-dependent cell motility"/>
    <property type="evidence" value="ECO:0007669"/>
    <property type="project" value="InterPro"/>
</dbReference>
<dbReference type="InterPro" id="IPR012826">
    <property type="entry name" value="FliN"/>
</dbReference>
<keyword evidence="9" id="KW-0966">Cell projection</keyword>
<comment type="similarity">
    <text evidence="2">Belongs to the FliN/MopA/SpaO family.</text>
</comment>
<evidence type="ECO:0000256" key="2">
    <source>
        <dbReference type="ARBA" id="ARBA00009226"/>
    </source>
</evidence>
<evidence type="ECO:0000256" key="1">
    <source>
        <dbReference type="ARBA" id="ARBA00004413"/>
    </source>
</evidence>
<evidence type="ECO:0000256" key="5">
    <source>
        <dbReference type="ARBA" id="ARBA00022500"/>
    </source>
</evidence>
<dbReference type="InterPro" id="IPR036429">
    <property type="entry name" value="SpoA-like_sf"/>
</dbReference>
<dbReference type="STRING" id="234267.Acid_7468"/>
<comment type="subcellular location">
    <subcellularLocation>
        <location evidence="1">Cell membrane</location>
        <topology evidence="1">Peripheral membrane protein</topology>
        <orientation evidence="1">Cytoplasmic side</orientation>
    </subcellularLocation>
</comment>
<name>Q01PP4_SOLUE</name>
<evidence type="ECO:0000256" key="3">
    <source>
        <dbReference type="ARBA" id="ARBA00021897"/>
    </source>
</evidence>
<organism evidence="9">
    <name type="scientific">Solibacter usitatus (strain Ellin6076)</name>
    <dbReference type="NCBI Taxonomy" id="234267"/>
    <lineage>
        <taxon>Bacteria</taxon>
        <taxon>Pseudomonadati</taxon>
        <taxon>Acidobacteriota</taxon>
        <taxon>Terriglobia</taxon>
        <taxon>Bryobacterales</taxon>
        <taxon>Solibacteraceae</taxon>
        <taxon>Candidatus Solibacter</taxon>
    </lineage>
</organism>
<keyword evidence="9" id="KW-0969">Cilium</keyword>
<dbReference type="GO" id="GO:0005886">
    <property type="term" value="C:plasma membrane"/>
    <property type="evidence" value="ECO:0007669"/>
    <property type="project" value="UniProtKB-SubCell"/>
</dbReference>
<keyword evidence="6" id="KW-0283">Flagellar rotation</keyword>
<dbReference type="InParanoid" id="Q01PP4"/>
<dbReference type="InterPro" id="IPR001543">
    <property type="entry name" value="FliN-like_C"/>
</dbReference>
<dbReference type="PRINTS" id="PR00956">
    <property type="entry name" value="FLGMOTORFLIN"/>
</dbReference>
<dbReference type="NCBIfam" id="TIGR02480">
    <property type="entry name" value="fliN"/>
    <property type="match status" value="1"/>
</dbReference>
<evidence type="ECO:0000313" key="9">
    <source>
        <dbReference type="EMBL" id="ABJ88376.1"/>
    </source>
</evidence>
<reference evidence="9" key="1">
    <citation type="submission" date="2006-10" db="EMBL/GenBank/DDBJ databases">
        <title>Complete sequence of Solibacter usitatus Ellin6076.</title>
        <authorList>
            <consortium name="US DOE Joint Genome Institute"/>
            <person name="Copeland A."/>
            <person name="Lucas S."/>
            <person name="Lapidus A."/>
            <person name="Barry K."/>
            <person name="Detter J.C."/>
            <person name="Glavina del Rio T."/>
            <person name="Hammon N."/>
            <person name="Israni S."/>
            <person name="Dalin E."/>
            <person name="Tice H."/>
            <person name="Pitluck S."/>
            <person name="Thompson L.S."/>
            <person name="Brettin T."/>
            <person name="Bruce D."/>
            <person name="Han C."/>
            <person name="Tapia R."/>
            <person name="Gilna P."/>
            <person name="Schmutz J."/>
            <person name="Larimer F."/>
            <person name="Land M."/>
            <person name="Hauser L."/>
            <person name="Kyrpides N."/>
            <person name="Mikhailova N."/>
            <person name="Janssen P.H."/>
            <person name="Kuske C.R."/>
            <person name="Richardson P."/>
        </authorList>
    </citation>
    <scope>NUCLEOTIDE SEQUENCE</scope>
    <source>
        <strain evidence="9">Ellin6076</strain>
    </source>
</reference>
<dbReference type="Pfam" id="PF01052">
    <property type="entry name" value="FliMN_C"/>
    <property type="match status" value="1"/>
</dbReference>
<dbReference type="HOGENOM" id="CLU_986603_0_0_0"/>
<evidence type="ECO:0000256" key="7">
    <source>
        <dbReference type="ARBA" id="ARBA00023136"/>
    </source>
</evidence>
<dbReference type="InterPro" id="IPR051469">
    <property type="entry name" value="FliN/MopA/SpaO"/>
</dbReference>
<dbReference type="InterPro" id="IPR001172">
    <property type="entry name" value="FliN_T3SS_HrcQb"/>
</dbReference>
<keyword evidence="4" id="KW-1003">Cell membrane</keyword>
<gene>
    <name evidence="9" type="ordered locus">Acid_7468</name>
</gene>
<evidence type="ECO:0000256" key="4">
    <source>
        <dbReference type="ARBA" id="ARBA00022475"/>
    </source>
</evidence>
<dbReference type="AlphaFoldDB" id="Q01PP4"/>
<keyword evidence="5" id="KW-0145">Chemotaxis</keyword>
<evidence type="ECO:0000259" key="8">
    <source>
        <dbReference type="Pfam" id="PF01052"/>
    </source>
</evidence>
<dbReference type="SUPFAM" id="SSF101801">
    <property type="entry name" value="Surface presentation of antigens (SPOA)"/>
    <property type="match status" value="1"/>
</dbReference>
<dbReference type="GO" id="GO:0003774">
    <property type="term" value="F:cytoskeletal motor activity"/>
    <property type="evidence" value="ECO:0007669"/>
    <property type="project" value="InterPro"/>
</dbReference>
<dbReference type="Gene3D" id="2.30.330.10">
    <property type="entry name" value="SpoA-like"/>
    <property type="match status" value="1"/>
</dbReference>
<dbReference type="PANTHER" id="PTHR43484:SF1">
    <property type="entry name" value="FLAGELLAR MOTOR SWITCH PROTEIN FLIN"/>
    <property type="match status" value="1"/>
</dbReference>
<accession>Q01PP4</accession>
<dbReference type="KEGG" id="sus:Acid_7468"/>
<dbReference type="EMBL" id="CP000473">
    <property type="protein sequence ID" value="ABJ88376.1"/>
    <property type="molecule type" value="Genomic_DNA"/>
</dbReference>
<proteinExistence type="inferred from homology"/>
<protein>
    <recommendedName>
        <fullName evidence="3">Flagellar motor switch protein FliN</fullName>
    </recommendedName>
</protein>
<sequence length="282" mass="30347" precursor="true">MSPVGTPGQLPEVVRGLLDQWVAGLAQVVESMADQKPENHWQPGAAPAADQDLLWWEQPFQLGPAMRLWVATPHPTWEYAGTLTLKAAGLETVETAEARNTWLEILGQSLSGLALAIGGVLSREVACEAGTERAPDAMPEMAASVTLSFGETTLVPLWIGFSAPLISVICSPAAGQPEAAPEDAGGEPHTVKRNDMPPTMELLLDVELPVSISFGKTEILMKDVLKLTTGSIVELNRGVNEPVEVLVNHCLIARGEVVVVEGNYGVRIQQIVNRQDRLRSIR</sequence>
<dbReference type="eggNOG" id="COG1886">
    <property type="taxonomic scope" value="Bacteria"/>
</dbReference>